<keyword evidence="3" id="KW-0472">Membrane</keyword>
<feature type="region of interest" description="Disordered" evidence="2">
    <location>
        <begin position="58"/>
        <end position="96"/>
    </location>
</feature>
<evidence type="ECO:0000313" key="4">
    <source>
        <dbReference type="EMBL" id="KFI19537.1"/>
    </source>
</evidence>
<dbReference type="HOGENOM" id="CLU_012817_15_0_6"/>
<dbReference type="AlphaFoldDB" id="A0A0E2ZMC9"/>
<reference evidence="4 5" key="1">
    <citation type="submission" date="2014-07" db="EMBL/GenBank/DDBJ databases">
        <title>Comparative analysis of Nitrosococcus oceani genome inventories of strains from Pacific and Atlantic gyres.</title>
        <authorList>
            <person name="Lim C.K."/>
            <person name="Wang L."/>
            <person name="Sayavedra-Soto L.A."/>
            <person name="Klotz M.G."/>
        </authorList>
    </citation>
    <scope>NUCLEOTIDE SEQUENCE [LARGE SCALE GENOMIC DNA]</scope>
    <source>
        <strain evidence="4 5">C-27</strain>
    </source>
</reference>
<evidence type="ECO:0000256" key="3">
    <source>
        <dbReference type="SAM" id="Phobius"/>
    </source>
</evidence>
<protein>
    <submittedName>
        <fullName evidence="4">Transporter</fullName>
    </submittedName>
</protein>
<name>A0A0E2ZMC9_9GAMM</name>
<evidence type="ECO:0000256" key="2">
    <source>
        <dbReference type="SAM" id="MobiDB-lite"/>
    </source>
</evidence>
<feature type="transmembrane region" description="Helical" evidence="3">
    <location>
        <begin position="21"/>
        <end position="41"/>
    </location>
</feature>
<feature type="compositionally biased region" description="Polar residues" evidence="2">
    <location>
        <begin position="72"/>
        <end position="86"/>
    </location>
</feature>
<dbReference type="OrthoDB" id="5607838at2"/>
<dbReference type="Pfam" id="PF02321">
    <property type="entry name" value="OEP"/>
    <property type="match status" value="2"/>
</dbReference>
<gene>
    <name evidence="4" type="ORF">IB75_08030</name>
</gene>
<dbReference type="InterPro" id="IPR010131">
    <property type="entry name" value="MdtP/NodT-like"/>
</dbReference>
<dbReference type="PANTHER" id="PTHR30203">
    <property type="entry name" value="OUTER MEMBRANE CATION EFFLUX PROTEIN"/>
    <property type="match status" value="1"/>
</dbReference>
<comment type="caution">
    <text evidence="4">The sequence shown here is derived from an EMBL/GenBank/DDBJ whole genome shotgun (WGS) entry which is preliminary data.</text>
</comment>
<dbReference type="SUPFAM" id="SSF56954">
    <property type="entry name" value="Outer membrane efflux proteins (OEP)"/>
    <property type="match status" value="1"/>
</dbReference>
<dbReference type="Proteomes" id="UP000028839">
    <property type="component" value="Unassembled WGS sequence"/>
</dbReference>
<dbReference type="InterPro" id="IPR003423">
    <property type="entry name" value="OMP_efflux"/>
</dbReference>
<comment type="similarity">
    <text evidence="1">Belongs to the outer membrane factor (OMF) (TC 1.B.17) family.</text>
</comment>
<accession>A0A0E2ZMC9</accession>
<dbReference type="Gene3D" id="1.20.1600.10">
    <property type="entry name" value="Outer membrane efflux proteins (OEP)"/>
    <property type="match status" value="1"/>
</dbReference>
<keyword evidence="3" id="KW-0812">Transmembrane</keyword>
<proteinExistence type="inferred from homology"/>
<dbReference type="PANTHER" id="PTHR30203:SF24">
    <property type="entry name" value="BLR4935 PROTEIN"/>
    <property type="match status" value="1"/>
</dbReference>
<evidence type="ECO:0000313" key="5">
    <source>
        <dbReference type="Proteomes" id="UP000028839"/>
    </source>
</evidence>
<dbReference type="EMBL" id="JPGN01000049">
    <property type="protein sequence ID" value="KFI19537.1"/>
    <property type="molecule type" value="Genomic_DNA"/>
</dbReference>
<organism evidence="4 5">
    <name type="scientific">Nitrosococcus oceani C-27</name>
    <dbReference type="NCBI Taxonomy" id="314279"/>
    <lineage>
        <taxon>Bacteria</taxon>
        <taxon>Pseudomonadati</taxon>
        <taxon>Pseudomonadota</taxon>
        <taxon>Gammaproteobacteria</taxon>
        <taxon>Chromatiales</taxon>
        <taxon>Chromatiaceae</taxon>
        <taxon>Nitrosococcus</taxon>
    </lineage>
</organism>
<evidence type="ECO:0000256" key="1">
    <source>
        <dbReference type="ARBA" id="ARBA00007613"/>
    </source>
</evidence>
<dbReference type="GO" id="GO:0015562">
    <property type="term" value="F:efflux transmembrane transporter activity"/>
    <property type="evidence" value="ECO:0007669"/>
    <property type="project" value="InterPro"/>
</dbReference>
<keyword evidence="3" id="KW-1133">Transmembrane helix</keyword>
<sequence length="501" mass="56008">MFKPIFLTLLFGARKKRNSPRFFFQGVVTGGLFIFSIAALAEVKPPFLEGPEARFSESRLDKSGMDGGGASQGYSPAVSTPSQQSGKEYAASPGEESLEKRLSLQDAIKTALRDNPGLAEMRARAEAMAAIPSQVGSLPDPVISFNTLNLPVDTFDRSQEAMTQLQIGISQAFPFPGKLGLRRSAAEYEAAAAGNDVHEVRLLLIRDVKQTWWNLFYLDQALETVKRNQALMRQFVEIAQTKYRVGQGLQQEVLLAQVELSKLLDLEVQLTALRRTSEARLNALLNWPTTRPLRLPVEVETKLQPLALEETWQRQAEKNRPLLAAEQHRIEAARERRDLAKKDYYPDFKLGTAYGFRSGNDPLRGGARADFASVMFSMTVPLYAGSKQAKAVDQRSSEVLQQIYSLQDRRQQVRREISTALANYQQAREQFLLFKTGIIPQARQTVASMLAGYQVNKVDFLNLVNAQITLYNFETQYWKVLAEAHQALAALSAATGEEETK</sequence>